<dbReference type="KEGG" id="scf:Spaf_0950"/>
<sequence length="40" mass="4553">MILPKRFLQLSLTIDILFFLSAKKTSQKQGPTNDQLDTVC</sequence>
<dbReference type="AlphaFoldDB" id="I1ZLM2"/>
<accession>I1ZLM2</accession>
<gene>
    <name evidence="1" type="ORF">Spaf_0950</name>
</gene>
<name>I1ZLM2_STRPA</name>
<dbReference type="PATRIC" id="fig|1114965.3.peg.915"/>
<reference evidence="1 2" key="1">
    <citation type="journal article" date="2012" name="PLoS ONE">
        <title>Complete Genome and Transcriptomes of Streptococcus parasanguinis FW213: Phylogenic Relations and Potential Virulence Mechanisms.</title>
        <authorList>
            <person name="Geng J."/>
            <person name="Chiu C.H."/>
            <person name="Tang P."/>
            <person name="Chen Y."/>
            <person name="Shieh H.R."/>
            <person name="Hu S."/>
            <person name="Chen Y.Y."/>
        </authorList>
    </citation>
    <scope>NUCLEOTIDE SEQUENCE [LARGE SCALE GENOMIC DNA]</scope>
    <source>
        <strain evidence="1 2">FW213</strain>
    </source>
</reference>
<organism evidence="1 2">
    <name type="scientific">Streptococcus parasanguinis FW213</name>
    <dbReference type="NCBI Taxonomy" id="1114965"/>
    <lineage>
        <taxon>Bacteria</taxon>
        <taxon>Bacillati</taxon>
        <taxon>Bacillota</taxon>
        <taxon>Bacilli</taxon>
        <taxon>Lactobacillales</taxon>
        <taxon>Streptococcaceae</taxon>
        <taxon>Streptococcus</taxon>
    </lineage>
</organism>
<dbReference type="EMBL" id="CP003122">
    <property type="protein sequence ID" value="AFJ25946.1"/>
    <property type="molecule type" value="Genomic_DNA"/>
</dbReference>
<evidence type="ECO:0000313" key="2">
    <source>
        <dbReference type="Proteomes" id="UP000002865"/>
    </source>
</evidence>
<dbReference type="Proteomes" id="UP000002865">
    <property type="component" value="Chromosome"/>
</dbReference>
<dbReference type="PaxDb" id="1114965-Spaf_0950"/>
<dbReference type="STRING" id="1114965.Spaf_0950"/>
<proteinExistence type="predicted"/>
<protein>
    <submittedName>
        <fullName evidence="1">Uncharacterized protein</fullName>
    </submittedName>
</protein>
<dbReference type="HOGENOM" id="CLU_3297289_0_0_9"/>
<evidence type="ECO:0000313" key="1">
    <source>
        <dbReference type="EMBL" id="AFJ25946.1"/>
    </source>
</evidence>